<gene>
    <name evidence="1" type="ORF">GCW_99046</name>
</gene>
<proteinExistence type="predicted"/>
<sequence length="54" mass="5884">MKLVSEQNNAQTAPLAKNNAEKTLLLGWVGQYVQKAKNLVSVISSHSGSEEKKD</sequence>
<name>A0A0F6CM19_MYCGL</name>
<organism evidence="1 2">
    <name type="scientific">Mycoplasmoides gallisepticum S6</name>
    <dbReference type="NCBI Taxonomy" id="1006581"/>
    <lineage>
        <taxon>Bacteria</taxon>
        <taxon>Bacillati</taxon>
        <taxon>Mycoplasmatota</taxon>
        <taxon>Mycoplasmoidales</taxon>
        <taxon>Mycoplasmoidaceae</taxon>
        <taxon>Mycoplasmoides</taxon>
    </lineage>
</organism>
<dbReference type="KEGG" id="mgz:GCW_99046"/>
<dbReference type="HOGENOM" id="CLU_3045540_0_0_14"/>
<dbReference type="EMBL" id="CP006916">
    <property type="protein sequence ID" value="AHV85471.1"/>
    <property type="molecule type" value="Genomic_DNA"/>
</dbReference>
<dbReference type="RefSeq" id="WP_228373967.1">
    <property type="nucleotide sequence ID" value="NC_023030.2"/>
</dbReference>
<dbReference type="Proteomes" id="UP000018735">
    <property type="component" value="Chromosome"/>
</dbReference>
<accession>A0A0F6CM19</accession>
<evidence type="ECO:0000313" key="2">
    <source>
        <dbReference type="Proteomes" id="UP000018735"/>
    </source>
</evidence>
<protein>
    <submittedName>
        <fullName evidence="1">Uncharacterized protein</fullName>
    </submittedName>
</protein>
<dbReference type="AlphaFoldDB" id="A0A0F6CM19"/>
<reference evidence="1 2" key="1">
    <citation type="journal article" date="2011" name="PLoS ONE">
        <title>Core proteome of the minimal cell: comparative proteomics of three mollicute species.</title>
        <authorList>
            <person name="Fisunov G.Y."/>
            <person name="Alexeev D.G."/>
            <person name="Bazaleev N.A."/>
            <person name="Ladygina V.G."/>
            <person name="Galyamina M.A."/>
            <person name="Kondratov I.G."/>
            <person name="Zhukova N.A."/>
            <person name="Serebryakova M.V."/>
            <person name="Demina I.A."/>
            <person name="Govorun V.M."/>
        </authorList>
    </citation>
    <scope>NUCLEOTIDE SEQUENCE [LARGE SCALE GENOMIC DNA]</scope>
    <source>
        <strain evidence="1 2">S6</strain>
    </source>
</reference>
<evidence type="ECO:0000313" key="1">
    <source>
        <dbReference type="EMBL" id="AHV85471.1"/>
    </source>
</evidence>